<evidence type="ECO:0000256" key="6">
    <source>
        <dbReference type="PROSITE-ProRule" id="PRU00104"/>
    </source>
</evidence>
<dbReference type="SMART" id="SM00213">
    <property type="entry name" value="UBQ"/>
    <property type="match status" value="1"/>
</dbReference>
<evidence type="ECO:0000256" key="1">
    <source>
        <dbReference type="ARBA" id="ARBA00000885"/>
    </source>
</evidence>
<dbReference type="InterPro" id="IPR000626">
    <property type="entry name" value="Ubiquitin-like_dom"/>
</dbReference>
<protein>
    <recommendedName>
        <fullName evidence="3">HECT-type E3 ubiquitin transferase</fullName>
        <ecNumber evidence="3">2.3.2.26</ecNumber>
    </recommendedName>
</protein>
<feature type="active site" description="Glycyl thioester intermediate" evidence="6">
    <location>
        <position position="833"/>
    </location>
</feature>
<evidence type="ECO:0000259" key="7">
    <source>
        <dbReference type="PROSITE" id="PS50053"/>
    </source>
</evidence>
<dbReference type="PANTHER" id="PTHR11254:SF424">
    <property type="entry name" value="E3 UBIQUITIN-PROTEIN LIGASE UPL5"/>
    <property type="match status" value="1"/>
</dbReference>
<feature type="domain" description="Ubiquitin-like" evidence="7">
    <location>
        <begin position="84"/>
        <end position="159"/>
    </location>
</feature>
<evidence type="ECO:0000256" key="4">
    <source>
        <dbReference type="ARBA" id="ARBA00022679"/>
    </source>
</evidence>
<comment type="catalytic activity">
    <reaction evidence="1">
        <text>S-ubiquitinyl-[E2 ubiquitin-conjugating enzyme]-L-cysteine + [acceptor protein]-L-lysine = [E2 ubiquitin-conjugating enzyme]-L-cysteine + N(6)-ubiquitinyl-[acceptor protein]-L-lysine.</text>
        <dbReference type="EC" id="2.3.2.26"/>
    </reaction>
</comment>
<dbReference type="Gene3D" id="3.10.20.90">
    <property type="entry name" value="Phosphatidylinositol 3-kinase Catalytic Subunit, Chain A, domain 1"/>
    <property type="match status" value="1"/>
</dbReference>
<keyword evidence="4" id="KW-0808">Transferase</keyword>
<dbReference type="CDD" id="cd00078">
    <property type="entry name" value="HECTc"/>
    <property type="match status" value="1"/>
</dbReference>
<evidence type="ECO:0000313" key="9">
    <source>
        <dbReference type="EnsemblPlants" id="Kaladp0068s0189.1.v1.1"/>
    </source>
</evidence>
<dbReference type="PROSITE" id="PS50053">
    <property type="entry name" value="UBIQUITIN_2"/>
    <property type="match status" value="1"/>
</dbReference>
<organism evidence="9 10">
    <name type="scientific">Kalanchoe fedtschenkoi</name>
    <name type="common">Lavender scallops</name>
    <name type="synonym">South American air plant</name>
    <dbReference type="NCBI Taxonomy" id="63787"/>
    <lineage>
        <taxon>Eukaryota</taxon>
        <taxon>Viridiplantae</taxon>
        <taxon>Streptophyta</taxon>
        <taxon>Embryophyta</taxon>
        <taxon>Tracheophyta</taxon>
        <taxon>Spermatophyta</taxon>
        <taxon>Magnoliopsida</taxon>
        <taxon>eudicotyledons</taxon>
        <taxon>Gunneridae</taxon>
        <taxon>Pentapetalae</taxon>
        <taxon>Saxifragales</taxon>
        <taxon>Crassulaceae</taxon>
        <taxon>Kalanchoe</taxon>
    </lineage>
</organism>
<dbReference type="GO" id="GO:0000209">
    <property type="term" value="P:protein polyubiquitination"/>
    <property type="evidence" value="ECO:0007669"/>
    <property type="project" value="TreeGrafter"/>
</dbReference>
<dbReference type="EC" id="2.3.2.26" evidence="3"/>
<dbReference type="PRINTS" id="PR00348">
    <property type="entry name" value="UBIQUITIN"/>
</dbReference>
<dbReference type="SUPFAM" id="SSF56204">
    <property type="entry name" value="Hect, E3 ligase catalytic domain"/>
    <property type="match status" value="1"/>
</dbReference>
<dbReference type="EnsemblPlants" id="Kaladp0068s0189.1.v1.1">
    <property type="protein sequence ID" value="Kaladp0068s0189.1.v1.1"/>
    <property type="gene ID" value="Kaladp0068s0189.v1.1"/>
</dbReference>
<feature type="domain" description="HECT" evidence="8">
    <location>
        <begin position="528"/>
        <end position="867"/>
    </location>
</feature>
<dbReference type="Gramene" id="Kaladp0068s0189.1.v1.1">
    <property type="protein sequence ID" value="Kaladp0068s0189.1.v1.1"/>
    <property type="gene ID" value="Kaladp0068s0189.v1.1"/>
</dbReference>
<dbReference type="InterPro" id="IPR029071">
    <property type="entry name" value="Ubiquitin-like_domsf"/>
</dbReference>
<dbReference type="InterPro" id="IPR035983">
    <property type="entry name" value="Hect_E3_ubiquitin_ligase"/>
</dbReference>
<dbReference type="Pfam" id="PF00240">
    <property type="entry name" value="ubiquitin"/>
    <property type="match status" value="1"/>
</dbReference>
<accession>A0A7N0UHB3</accession>
<comment type="pathway">
    <text evidence="2">Protein modification; protein ubiquitination.</text>
</comment>
<dbReference type="InterPro" id="IPR019956">
    <property type="entry name" value="Ubiquitin_dom"/>
</dbReference>
<keyword evidence="10" id="KW-1185">Reference proteome</keyword>
<dbReference type="InterPro" id="IPR050409">
    <property type="entry name" value="E3_ubiq-protein_ligase"/>
</dbReference>
<name>A0A7N0UHB3_KALFE</name>
<dbReference type="Proteomes" id="UP000594263">
    <property type="component" value="Unplaced"/>
</dbReference>
<evidence type="ECO:0000259" key="8">
    <source>
        <dbReference type="PROSITE" id="PS50237"/>
    </source>
</evidence>
<dbReference type="AlphaFoldDB" id="A0A7N0UHB3"/>
<dbReference type="GO" id="GO:0006511">
    <property type="term" value="P:ubiquitin-dependent protein catabolic process"/>
    <property type="evidence" value="ECO:0007669"/>
    <property type="project" value="TreeGrafter"/>
</dbReference>
<dbReference type="Gene3D" id="3.30.2160.10">
    <property type="entry name" value="Hect, E3 ligase catalytic domain"/>
    <property type="match status" value="1"/>
</dbReference>
<reference evidence="9" key="1">
    <citation type="submission" date="2021-01" db="UniProtKB">
        <authorList>
            <consortium name="EnsemblPlants"/>
        </authorList>
    </citation>
    <scope>IDENTIFICATION</scope>
</reference>
<dbReference type="PANTHER" id="PTHR11254">
    <property type="entry name" value="HECT DOMAIN UBIQUITIN-PROTEIN LIGASE"/>
    <property type="match status" value="1"/>
</dbReference>
<sequence>MSLVRASLDASRNPKRKAEECLAGGDFVDLARMSRAKPSADGGGDRRGNVIGHAFREDGGRVLGPYDAKLEEESLRWSGSGGRLQFFVKLITGKTILVRASCWDTVRKVMEEVERRSGIPVGDQRVIFRGKQLGHERLLNECGVKNDCVLQMVARMRSAECAPMWREVEDMKLLMRKICCQQFLYGRSEKLNNWFYHMLARILACEIKDLQKHVRVLCDSNFPVELIKVYLSPVETNKNCAFDCITQIIAASMGKSKGVNVVFYPLVLEFGKMLSTVGYDNKLYLSCRKAISHLAYDYSAWTGAMHTLQDILPFVSQTAEKLSEDLGASLQSHVDGGPSMDDIQDFSAFIALLKHVIKERSGTLGYALTPVLDVGTVHDHALEVTIFLYAVYGDLLAKISSCLKIMENSIIQPGKEGQVHHKGWPRYLPILKVLYGISKLYLGAEEHYRTMLTSRKAALSFLVSTYANRDEDPFWALELKGFLDFKARRHLVMLLFPEVHYDYEELHELLIDRSNLLAESFEYIRRADRNTLHSSLFVEFKNEEATGPGVLREWFFMVCQAIFDTGNPLFIACPNDRRRFYLNQASTVEPLHPDYLRFCGRVIALALRHKVQVGIVFDRVFLLQLAGMPVTLEDIRDADPELYRSCKHILDMDAEFVDTDALGLTFVREVDEMGCMKVIELCDGGKTKVVNSCNRAEYVDLLIHNRFVASTSQEMLYFANGFGDILSDSSQCQCFFRSLDLEDLDLLLQGSAADISVEDWKAYTLYNGYKETDPQIGWFWKVVEEMSAAQRRMLLFFWTSVKYLPPEGFRGLASHLHLSRVFSEDRLPSSHTCFLRLSLPTYSSFKMMRAQLSIITQEHVGLSFGTY</sequence>
<keyword evidence="5 6" id="KW-0833">Ubl conjugation pathway</keyword>
<dbReference type="SUPFAM" id="SSF54236">
    <property type="entry name" value="Ubiquitin-like"/>
    <property type="match status" value="1"/>
</dbReference>
<evidence type="ECO:0000313" key="10">
    <source>
        <dbReference type="Proteomes" id="UP000594263"/>
    </source>
</evidence>
<dbReference type="Gene3D" id="3.30.2410.10">
    <property type="entry name" value="Hect, E3 ligase catalytic domain"/>
    <property type="match status" value="1"/>
</dbReference>
<proteinExistence type="predicted"/>
<dbReference type="PROSITE" id="PS50237">
    <property type="entry name" value="HECT"/>
    <property type="match status" value="1"/>
</dbReference>
<evidence type="ECO:0000256" key="3">
    <source>
        <dbReference type="ARBA" id="ARBA00012485"/>
    </source>
</evidence>
<dbReference type="GO" id="GO:0061630">
    <property type="term" value="F:ubiquitin protein ligase activity"/>
    <property type="evidence" value="ECO:0007669"/>
    <property type="project" value="UniProtKB-EC"/>
</dbReference>
<evidence type="ECO:0000256" key="2">
    <source>
        <dbReference type="ARBA" id="ARBA00004906"/>
    </source>
</evidence>
<evidence type="ECO:0000256" key="5">
    <source>
        <dbReference type="ARBA" id="ARBA00022786"/>
    </source>
</evidence>
<dbReference type="GO" id="GO:0005737">
    <property type="term" value="C:cytoplasm"/>
    <property type="evidence" value="ECO:0007669"/>
    <property type="project" value="TreeGrafter"/>
</dbReference>
<dbReference type="InterPro" id="IPR000569">
    <property type="entry name" value="HECT_dom"/>
</dbReference>
<dbReference type="OMA" id="WYDADAM"/>
<dbReference type="Pfam" id="PF00632">
    <property type="entry name" value="HECT"/>
    <property type="match status" value="1"/>
</dbReference>
<dbReference type="SMART" id="SM00119">
    <property type="entry name" value="HECTc"/>
    <property type="match status" value="1"/>
</dbReference>
<dbReference type="Gene3D" id="3.90.1750.10">
    <property type="entry name" value="Hect, E3 ligase catalytic domains"/>
    <property type="match status" value="1"/>
</dbReference>